<comment type="caution">
    <text evidence="5">The sequence shown here is derived from an EMBL/GenBank/DDBJ whole genome shotgun (WGS) entry which is preliminary data.</text>
</comment>
<feature type="domain" description="Bacterial Ig-like" evidence="4">
    <location>
        <begin position="525"/>
        <end position="615"/>
    </location>
</feature>
<dbReference type="InterPro" id="IPR013517">
    <property type="entry name" value="FG-GAP"/>
</dbReference>
<evidence type="ECO:0000259" key="4">
    <source>
        <dbReference type="Pfam" id="PF19077"/>
    </source>
</evidence>
<dbReference type="EMBL" id="JAGFEW010000040">
    <property type="protein sequence ID" value="MBV5097158.1"/>
    <property type="molecule type" value="Genomic_DNA"/>
</dbReference>
<dbReference type="InterPro" id="IPR028994">
    <property type="entry name" value="Integrin_alpha_N"/>
</dbReference>
<dbReference type="InterPro" id="IPR022038">
    <property type="entry name" value="Ig-like_bact"/>
</dbReference>
<dbReference type="InterPro" id="IPR011049">
    <property type="entry name" value="Serralysin-like_metalloprot_C"/>
</dbReference>
<dbReference type="InterPro" id="IPR013783">
    <property type="entry name" value="Ig-like_fold"/>
</dbReference>
<dbReference type="SUPFAM" id="SSF51120">
    <property type="entry name" value="beta-Roll"/>
    <property type="match status" value="1"/>
</dbReference>
<dbReference type="Pfam" id="PF12245">
    <property type="entry name" value="Big_3_2"/>
    <property type="match status" value="1"/>
</dbReference>
<name>A0A949V2C6_9ENTR</name>
<sequence length="1957" mass="202713">GEITGNVAANGSTDDTTPVITGTGTAGDTIRVYTTLNGQKTLLGETTVDANGNWRLELDDSHALPAGNHQLTAVEIDPAGNSTSPTPAYNVTVVTGSPAAPSINTVMDNVGVTEPLQKGSVTDDNTPTLSGTAGPGLVVRIYDDGQMIGSTVADSEGNWSFTTPVRGDGEHSFTADAVNGVGQVSPESGAWAIVVDTRAPEAVKDLEILDNVGSVTGPLKDGDTTDDNTPTLSGTAEPGSVVTVWDGDNKVGETAVGDDGRWSVTPTLPEGDRSLSVSVTDAAGNESGRTPPVTITVDTSEVMVTVTAVKDNVGSVTGDVAANGVTDDARPELQGAGKAGSTVSVWDGSTLLGSTVVDGNGRWSFTPAADLADRTYTLTVNAKDTAGNLSESVNVSFTVDTQAPAAPAITKAEDAVGELQGELASGSVTDDPSPTLHGTAEAGSTVTIRDGDTVLGTVKADAQGKWSYTPTSTLPEGEHRFTVTATDAAGNESGRSGEFVLTTDYTAPDASKLAITGVWDSVGEVTGNVVSGGLSDDKQPAITGTGTAGDTIRVYTTLNGQKTLLGETTVDANGNWRLELDDSHALSEGVNNLTAVETDPAGNSTSPTPAYTVTIVPTTFDAPTIEKVMDNAGSVTGEVASGASTDDTTPTLSGTAVENSTVIIYNGDKELGRTTADSNGHWSWTVNPALEEGDYRFTAKAQSPAGQVSDASNVWDVNIDITAPNPVANLTITDNVGSVTGELTDGDTTDDSTPTLAGTAEAGSKVTIWNGNTILAEVQVGDNGSWSWEPATALPDNNYAFAVTVTDAAGNVSEPTDVVNITVDTQAPQVTLAIDGYEDNVGTNQGQMSVNDSVTDDVDPVLTGSWSGELGATESIRIYQDGVLLGLATVDRAARTWTYAVQGLENNNTYHFTATAVDMAGNETAISPEFALSIDLDAPTQTVTIDTFTDDVGVATGEFPSGTTTDDRNPTLKGKVSGIPLEDGDVIRIYDVASDTLLGTATVDTASNTWSFVLPPLSDDMTYQYKAVVADRAGNEGAYSDDFTISVNLTVNIDRQNTLDSTPIISGSTGFDIGEGEYVKVTVNGKTYSSENGQVVIDLRNNTWYVQIPEADALAVGTYDVAAVLYAKNGTKITEDDSRNELVIGATPEITFTAKGATSDDTGTAITISEDGTWRILSNSAVFTQNGKDSTALGSFESIVLSGIDRQQQSTFIDFDRDGLMDVLGADTRYANGQQSFKYNGETYTVFQVGAYGVAGETNNGYGNAYVWYGGAAGIDIDGDGYVDIVYGDETPNDANARGGYDTTFVMNTNGTVAGFTKSGAYIDTRTEQNGVYSTNNGNATPDREIATVDFNNDGYVDIVYHGTTGANVTSEGGRSTASSRLVMVENNRDASGNVTLTNTQIINGVFNGDNAANDVFTTLTWADLNGDGYMDLFVGGLTGAGTGGAQSVIYYNDGTGKFVSEADGVGTGNNLQTLGDSVNSMTSLAVDWNGDGRMDLIEIAGIEGSRDAGNAANVGLLWMNNGTDSASGRVNWSSSTILTDANQNGRTNFTTGAVLVDLDYDGDQDLVVFRAQGGKSEYIENTNKVSDGTSIIVRILDKNGVNAYYGNTVMLIDEATGKVVSSQIINTQGGVNMNNSTGLVYFYGLDATKTYSVVMLANGSDFGGVNAVGLNTGSNTIENVNGTWGGLKAVEANHAYTLTAESGANASSASTAASDGTNTVGIVGTGYNDTLYATAGSHIYNGGGGSVNISGVTTWSDIGGMDIVDYKLAGSTAITIDMNNTGYQNTGFGNAKFVNIEGIAGGSGNDTFIGNAANNFFEGRGGDDTFDLSAGGQDTLMYKVLSAANNGGNGQDTVIGFHVGTIEATKNADIIDISEMLIGYKPDADGAAHYINGVPTIDAGDNIKDFLRVTQSGNDTILSIDRDGTGSSYGMTKLITFKDTDVDLETLLANHQITLS</sequence>
<organism evidence="5 6">
    <name type="scientific">Tenebrionicola larvae</name>
    <dbReference type="NCBI Taxonomy" id="2815733"/>
    <lineage>
        <taxon>Bacteria</taxon>
        <taxon>Pseudomonadati</taxon>
        <taxon>Pseudomonadota</taxon>
        <taxon>Gammaproteobacteria</taxon>
        <taxon>Enterobacterales</taxon>
        <taxon>Enterobacteriaceae</taxon>
        <taxon>Tenebrionibacter/Tenebrionicola group</taxon>
        <taxon>Tenebrionicola</taxon>
    </lineage>
</organism>
<accession>A0A949V2C6</accession>
<evidence type="ECO:0000313" key="6">
    <source>
        <dbReference type="Proteomes" id="UP000746420"/>
    </source>
</evidence>
<keyword evidence="1" id="KW-0732">Signal</keyword>
<dbReference type="InterPro" id="IPR019960">
    <property type="entry name" value="T1SS_VCA0849"/>
</dbReference>
<feature type="domain" description="Bacterial Ig-like" evidence="4">
    <location>
        <begin position="730"/>
        <end position="825"/>
    </location>
</feature>
<dbReference type="SUPFAM" id="SSF69318">
    <property type="entry name" value="Integrin alpha N-terminal domain"/>
    <property type="match status" value="1"/>
</dbReference>
<dbReference type="Gene3D" id="2.130.10.130">
    <property type="entry name" value="Integrin alpha, N-terminal"/>
    <property type="match status" value="1"/>
</dbReference>
<feature type="region of interest" description="Disordered" evidence="2">
    <location>
        <begin position="1"/>
        <end position="25"/>
    </location>
</feature>
<feature type="region of interest" description="Disordered" evidence="2">
    <location>
        <begin position="252"/>
        <end position="274"/>
    </location>
</feature>
<feature type="domain" description="Bacterial Ig-like" evidence="4">
    <location>
        <begin position="212"/>
        <end position="299"/>
    </location>
</feature>
<dbReference type="NCBIfam" id="NF033510">
    <property type="entry name" value="Ca_tandemer"/>
    <property type="match status" value="8"/>
</dbReference>
<evidence type="ECO:0000256" key="2">
    <source>
        <dbReference type="SAM" id="MobiDB-lite"/>
    </source>
</evidence>
<protein>
    <submittedName>
        <fullName evidence="5">VCBS repeat-containing protein</fullName>
    </submittedName>
</protein>
<dbReference type="InterPro" id="IPR044016">
    <property type="entry name" value="Big_13"/>
</dbReference>
<feature type="domain" description="Bacterial Ig-like" evidence="4">
    <location>
        <begin position="307"/>
        <end position="401"/>
    </location>
</feature>
<evidence type="ECO:0000313" key="5">
    <source>
        <dbReference type="EMBL" id="MBV5097158.1"/>
    </source>
</evidence>
<feature type="domain" description="Bacterial Ig-like" evidence="4">
    <location>
        <begin position="119"/>
        <end position="197"/>
    </location>
</feature>
<proteinExistence type="predicted"/>
<keyword evidence="6" id="KW-1185">Reference proteome</keyword>
<feature type="region of interest" description="Disordered" evidence="2">
    <location>
        <begin position="217"/>
        <end position="238"/>
    </location>
</feature>
<evidence type="ECO:0000259" key="3">
    <source>
        <dbReference type="Pfam" id="PF12245"/>
    </source>
</evidence>
<feature type="non-terminal residue" evidence="5">
    <location>
        <position position="1"/>
    </location>
</feature>
<feature type="domain" description="Bacterial Ig-like" evidence="4">
    <location>
        <begin position="421"/>
        <end position="499"/>
    </location>
</feature>
<evidence type="ECO:0000256" key="1">
    <source>
        <dbReference type="ARBA" id="ARBA00022729"/>
    </source>
</evidence>
<dbReference type="Gene3D" id="2.60.40.10">
    <property type="entry name" value="Immunoglobulins"/>
    <property type="match status" value="5"/>
</dbReference>
<dbReference type="Pfam" id="PF13517">
    <property type="entry name" value="FG-GAP_3"/>
    <property type="match status" value="1"/>
</dbReference>
<feature type="domain" description="Bacterial Ig-like" evidence="4">
    <location>
        <begin position="630"/>
        <end position="720"/>
    </location>
</feature>
<feature type="compositionally biased region" description="Polar residues" evidence="2">
    <location>
        <begin position="7"/>
        <end position="23"/>
    </location>
</feature>
<dbReference type="NCBIfam" id="TIGR03661">
    <property type="entry name" value="T1SS_VCA0849"/>
    <property type="match status" value="1"/>
</dbReference>
<dbReference type="Pfam" id="PF19077">
    <property type="entry name" value="Big_13"/>
    <property type="match status" value="8"/>
</dbReference>
<reference evidence="5 6" key="1">
    <citation type="submission" date="2021-03" db="EMBL/GenBank/DDBJ databases">
        <title>Tenobrionicola molitorae gen. nov., sp. nov. and Tenobrionicola larvae sp. nov., isolated from larvae of the mealworm Tenobrio molitor L., a proposal to transfer Erwinia teleogrylli Liu et al. 2016 to a new genus Entomohabitans as Entomohabitans teleogrylli comb. nov.</title>
        <authorList>
            <person name="Lee S.D."/>
            <person name="Yang H.L."/>
            <person name="Kim I.S."/>
        </authorList>
    </citation>
    <scope>NUCLEOTIDE SEQUENCE [LARGE SCALE GENOMIC DNA]</scope>
    <source>
        <strain evidence="5 6">YMB-R21</strain>
    </source>
</reference>
<feature type="domain" description="Bacterial Ig-like" evidence="4">
    <location>
        <begin position="3"/>
        <end position="93"/>
    </location>
</feature>
<feature type="domain" description="Ig-like" evidence="3">
    <location>
        <begin position="982"/>
        <end position="1039"/>
    </location>
</feature>
<dbReference type="RefSeq" id="WP_249938953.1">
    <property type="nucleotide sequence ID" value="NZ_JAGFEW010000040.1"/>
</dbReference>
<gene>
    <name evidence="5" type="ORF">JZ788_15850</name>
</gene>
<dbReference type="Gene3D" id="3.30.420.430">
    <property type="match status" value="5"/>
</dbReference>
<dbReference type="Proteomes" id="UP000746420">
    <property type="component" value="Unassembled WGS sequence"/>
</dbReference>